<reference evidence="3 4" key="1">
    <citation type="submission" date="2022-11" db="EMBL/GenBank/DDBJ databases">
        <title>Minimal conservation of predation-associated metabolite biosynthetic gene clusters underscores biosynthetic potential of Myxococcota including descriptions for ten novel species: Archangium lansinium sp. nov., Myxococcus landrumus sp. nov., Nannocystis bai.</title>
        <authorList>
            <person name="Ahearne A."/>
            <person name="Stevens C."/>
            <person name="Dowd S."/>
        </authorList>
    </citation>
    <scope>NUCLEOTIDE SEQUENCE [LARGE SCALE GENOMIC DNA]</scope>
    <source>
        <strain evidence="3 4">BB15-2</strain>
    </source>
</reference>
<feature type="domain" description="Activator of Hsp90 ATPase homologue 1/2-like C-terminal" evidence="2">
    <location>
        <begin position="31"/>
        <end position="161"/>
    </location>
</feature>
<comment type="similarity">
    <text evidence="1">Belongs to the AHA1 family.</text>
</comment>
<dbReference type="RefSeq" id="WP_272085292.1">
    <property type="nucleotide sequence ID" value="NZ_JAQNDL010000001.1"/>
</dbReference>
<evidence type="ECO:0000256" key="1">
    <source>
        <dbReference type="ARBA" id="ARBA00006817"/>
    </source>
</evidence>
<organism evidence="3 4">
    <name type="scientific">Nannocystis bainbridge</name>
    <dbReference type="NCBI Taxonomy" id="2995303"/>
    <lineage>
        <taxon>Bacteria</taxon>
        <taxon>Pseudomonadati</taxon>
        <taxon>Myxococcota</taxon>
        <taxon>Polyangia</taxon>
        <taxon>Nannocystales</taxon>
        <taxon>Nannocystaceae</taxon>
        <taxon>Nannocystis</taxon>
    </lineage>
</organism>
<dbReference type="SUPFAM" id="SSF55961">
    <property type="entry name" value="Bet v1-like"/>
    <property type="match status" value="1"/>
</dbReference>
<dbReference type="InterPro" id="IPR023393">
    <property type="entry name" value="START-like_dom_sf"/>
</dbReference>
<dbReference type="Pfam" id="PF08327">
    <property type="entry name" value="AHSA1"/>
    <property type="match status" value="1"/>
</dbReference>
<dbReference type="InterPro" id="IPR013538">
    <property type="entry name" value="ASHA1/2-like_C"/>
</dbReference>
<dbReference type="Proteomes" id="UP001221686">
    <property type="component" value="Unassembled WGS sequence"/>
</dbReference>
<keyword evidence="4" id="KW-1185">Reference proteome</keyword>
<dbReference type="EMBL" id="JAQNDL010000001">
    <property type="protein sequence ID" value="MDC0716803.1"/>
    <property type="molecule type" value="Genomic_DNA"/>
</dbReference>
<evidence type="ECO:0000313" key="4">
    <source>
        <dbReference type="Proteomes" id="UP001221686"/>
    </source>
</evidence>
<evidence type="ECO:0000259" key="2">
    <source>
        <dbReference type="Pfam" id="PF08327"/>
    </source>
</evidence>
<dbReference type="CDD" id="cd07826">
    <property type="entry name" value="SRPBCC_CalC_Aha1-like_9"/>
    <property type="match status" value="1"/>
</dbReference>
<name>A0ABT5DUJ7_9BACT</name>
<protein>
    <submittedName>
        <fullName evidence="3">SRPBCC family protein</fullName>
    </submittedName>
</protein>
<gene>
    <name evidence="3" type="ORF">POL25_07860</name>
</gene>
<proteinExistence type="inferred from homology"/>
<evidence type="ECO:0000313" key="3">
    <source>
        <dbReference type="EMBL" id="MDC0716803.1"/>
    </source>
</evidence>
<comment type="caution">
    <text evidence="3">The sequence shown here is derived from an EMBL/GenBank/DDBJ whole genome shotgun (WGS) entry which is preliminary data.</text>
</comment>
<dbReference type="Gene3D" id="3.30.530.20">
    <property type="match status" value="1"/>
</dbReference>
<sequence>MTSPKNVPNRHGSAVVTLPSDTEILITRVFDYPAELIFKACTTPALIKRWWGFETGEWLVCEVDLREGGRWRYVVREQDMEVGFHGEYRQIDRPHRVVSTEVFEGFPDGEALNTMTLEEVDGVTTMRTLVKHSCQEHRDGHINSGMESGMQVSYDRMEAVVAGLREAPAAA</sequence>
<accession>A0ABT5DUJ7</accession>